<dbReference type="InterPro" id="IPR009057">
    <property type="entry name" value="Homeodomain-like_sf"/>
</dbReference>
<dbReference type="PANTHER" id="PTHR43479:SF7">
    <property type="entry name" value="TETR-FAMILY TRANSCRIPTIONAL REGULATOR"/>
    <property type="match status" value="1"/>
</dbReference>
<evidence type="ECO:0000313" key="5">
    <source>
        <dbReference type="Proteomes" id="UP000294865"/>
    </source>
</evidence>
<feature type="domain" description="HTH tetR-type" evidence="3">
    <location>
        <begin position="15"/>
        <end position="75"/>
    </location>
</feature>
<dbReference type="InterPro" id="IPR039532">
    <property type="entry name" value="TetR_C_Firmicutes"/>
</dbReference>
<evidence type="ECO:0000256" key="2">
    <source>
        <dbReference type="PROSITE-ProRule" id="PRU00335"/>
    </source>
</evidence>
<dbReference type="AlphaFoldDB" id="A0A4R6C4D5"/>
<dbReference type="InterPro" id="IPR050624">
    <property type="entry name" value="HTH-type_Tx_Regulator"/>
</dbReference>
<protein>
    <submittedName>
        <fullName evidence="4">TetR/AcrR family transcriptional regulator</fullName>
    </submittedName>
</protein>
<dbReference type="PROSITE" id="PS50977">
    <property type="entry name" value="HTH_TETR_2"/>
    <property type="match status" value="1"/>
</dbReference>
<dbReference type="Gene3D" id="1.10.357.10">
    <property type="entry name" value="Tetracycline Repressor, domain 2"/>
    <property type="match status" value="1"/>
</dbReference>
<accession>A0A4R6C4D5</accession>
<name>A0A4R6C4D5_9STAP</name>
<dbReference type="GO" id="GO:0003677">
    <property type="term" value="F:DNA binding"/>
    <property type="evidence" value="ECO:0007669"/>
    <property type="project" value="UniProtKB-UniRule"/>
</dbReference>
<reference evidence="4 5" key="1">
    <citation type="submission" date="2019-01" db="EMBL/GenBank/DDBJ databases">
        <title>Draft genome sequences of Macrococcus caseolyticus, Macrococcus canis, Macrococcus bohemicus and Macrococcus goetzii.</title>
        <authorList>
            <person name="Mazhar S."/>
            <person name="Altermann E."/>
            <person name="Hill C."/>
            <person name="Mcauliffe O."/>
        </authorList>
    </citation>
    <scope>NUCLEOTIDE SEQUENCE [LARGE SCALE GENOMIC DNA]</scope>
    <source>
        <strain evidence="4 5">DPC7162</strain>
    </source>
</reference>
<comment type="caution">
    <text evidence="4">The sequence shown here is derived from an EMBL/GenBank/DDBJ whole genome shotgun (WGS) entry which is preliminary data.</text>
</comment>
<dbReference type="InterPro" id="IPR001647">
    <property type="entry name" value="HTH_TetR"/>
</dbReference>
<dbReference type="Proteomes" id="UP000294865">
    <property type="component" value="Unassembled WGS sequence"/>
</dbReference>
<dbReference type="Pfam" id="PF14278">
    <property type="entry name" value="TetR_C_8"/>
    <property type="match status" value="1"/>
</dbReference>
<sequence length="197" mass="23257">MLDGGNMDTYEQMNKKTRRNIEDSFINLLQKKSFRKMTIQDISKAANVNRSTFYHHYLDKYDLCEKIIKELMLDLEALLSSINHEELKSQIHEEISNIYCCTIFHFIEERKEIFGVLMKVDLPFSFVGHLKALLIKQYNETHMKLFEGTNIPKSYLANFAASALLGLIDEWMKQDFSDDSEKLTKYFLDILYMLRTL</sequence>
<keyword evidence="1 2" id="KW-0238">DNA-binding</keyword>
<evidence type="ECO:0000256" key="1">
    <source>
        <dbReference type="ARBA" id="ARBA00023125"/>
    </source>
</evidence>
<evidence type="ECO:0000259" key="3">
    <source>
        <dbReference type="PROSITE" id="PS50977"/>
    </source>
</evidence>
<organism evidence="4 5">
    <name type="scientific">Macrococcoides canis</name>
    <dbReference type="NCBI Taxonomy" id="1855823"/>
    <lineage>
        <taxon>Bacteria</taxon>
        <taxon>Bacillati</taxon>
        <taxon>Bacillota</taxon>
        <taxon>Bacilli</taxon>
        <taxon>Bacillales</taxon>
        <taxon>Staphylococcaceae</taxon>
        <taxon>Macrococcoides</taxon>
    </lineage>
</organism>
<dbReference type="EMBL" id="SDQG01000006">
    <property type="protein sequence ID" value="TDM16094.1"/>
    <property type="molecule type" value="Genomic_DNA"/>
</dbReference>
<dbReference type="Pfam" id="PF00440">
    <property type="entry name" value="TetR_N"/>
    <property type="match status" value="1"/>
</dbReference>
<proteinExistence type="predicted"/>
<dbReference type="PANTHER" id="PTHR43479">
    <property type="entry name" value="ACREF/ENVCD OPERON REPRESSOR-RELATED"/>
    <property type="match status" value="1"/>
</dbReference>
<gene>
    <name evidence="4" type="ORF">ETI04_09250</name>
</gene>
<feature type="DNA-binding region" description="H-T-H motif" evidence="2">
    <location>
        <begin position="38"/>
        <end position="57"/>
    </location>
</feature>
<dbReference type="SUPFAM" id="SSF46689">
    <property type="entry name" value="Homeodomain-like"/>
    <property type="match status" value="1"/>
</dbReference>
<evidence type="ECO:0000313" key="4">
    <source>
        <dbReference type="EMBL" id="TDM16094.1"/>
    </source>
</evidence>